<evidence type="ECO:0000256" key="2">
    <source>
        <dbReference type="ARBA" id="ARBA00022801"/>
    </source>
</evidence>
<organism evidence="5 6">
    <name type="scientific">Paramecium primaurelia</name>
    <dbReference type="NCBI Taxonomy" id="5886"/>
    <lineage>
        <taxon>Eukaryota</taxon>
        <taxon>Sar</taxon>
        <taxon>Alveolata</taxon>
        <taxon>Ciliophora</taxon>
        <taxon>Intramacronucleata</taxon>
        <taxon>Oligohymenophorea</taxon>
        <taxon>Peniculida</taxon>
        <taxon>Parameciidae</taxon>
        <taxon>Paramecium</taxon>
    </lineage>
</organism>
<dbReference type="OMA" id="DHYSCGY"/>
<evidence type="ECO:0000256" key="3">
    <source>
        <dbReference type="SAM" id="MobiDB-lite"/>
    </source>
</evidence>
<dbReference type="InterPro" id="IPR003653">
    <property type="entry name" value="Peptidase_C48_C"/>
</dbReference>
<dbReference type="GO" id="GO:0008234">
    <property type="term" value="F:cysteine-type peptidase activity"/>
    <property type="evidence" value="ECO:0007669"/>
    <property type="project" value="InterPro"/>
</dbReference>
<evidence type="ECO:0000313" key="6">
    <source>
        <dbReference type="Proteomes" id="UP000688137"/>
    </source>
</evidence>
<dbReference type="PROSITE" id="PS50600">
    <property type="entry name" value="ULP_PROTEASE"/>
    <property type="match status" value="1"/>
</dbReference>
<dbReference type="AlphaFoldDB" id="A0A8S1MD13"/>
<protein>
    <recommendedName>
        <fullName evidence="4">Ubiquitin-like protease family profile domain-containing protein</fullName>
    </recommendedName>
</protein>
<evidence type="ECO:0000313" key="5">
    <source>
        <dbReference type="EMBL" id="CAD8076121.1"/>
    </source>
</evidence>
<gene>
    <name evidence="5" type="ORF">PPRIM_AZ9-3.1.T0550244</name>
</gene>
<comment type="caution">
    <text evidence="5">The sequence shown here is derived from an EMBL/GenBank/DDBJ whole genome shotgun (WGS) entry which is preliminary data.</text>
</comment>
<dbReference type="EMBL" id="CAJJDM010000055">
    <property type="protein sequence ID" value="CAD8076121.1"/>
    <property type="molecule type" value="Genomic_DNA"/>
</dbReference>
<evidence type="ECO:0000259" key="4">
    <source>
        <dbReference type="PROSITE" id="PS50600"/>
    </source>
</evidence>
<accession>A0A8S1MD13</accession>
<reference evidence="5" key="1">
    <citation type="submission" date="2021-01" db="EMBL/GenBank/DDBJ databases">
        <authorList>
            <consortium name="Genoscope - CEA"/>
            <person name="William W."/>
        </authorList>
    </citation>
    <scope>NUCLEOTIDE SEQUENCE</scope>
</reference>
<dbReference type="Pfam" id="PF02902">
    <property type="entry name" value="Peptidase_C48"/>
    <property type="match status" value="1"/>
</dbReference>
<keyword evidence="1" id="KW-0645">Protease</keyword>
<name>A0A8S1MD13_PARPR</name>
<feature type="region of interest" description="Disordered" evidence="3">
    <location>
        <begin position="176"/>
        <end position="199"/>
    </location>
</feature>
<keyword evidence="2" id="KW-0378">Hydrolase</keyword>
<feature type="compositionally biased region" description="Low complexity" evidence="3">
    <location>
        <begin position="183"/>
        <end position="199"/>
    </location>
</feature>
<dbReference type="GO" id="GO:0006508">
    <property type="term" value="P:proteolysis"/>
    <property type="evidence" value="ECO:0007669"/>
    <property type="project" value="UniProtKB-KW"/>
</dbReference>
<keyword evidence="6" id="KW-1185">Reference proteome</keyword>
<feature type="domain" description="Ubiquitin-like protease family profile" evidence="4">
    <location>
        <begin position="292"/>
        <end position="476"/>
    </location>
</feature>
<proteinExistence type="predicted"/>
<dbReference type="Proteomes" id="UP000688137">
    <property type="component" value="Unassembled WGS sequence"/>
</dbReference>
<evidence type="ECO:0000256" key="1">
    <source>
        <dbReference type="ARBA" id="ARBA00022670"/>
    </source>
</evidence>
<sequence length="512" mass="61242">MSQPIQQQMSKQIKIEASEFKNEQEYYDYIQRINKETISRKNQETNNTCGIAKDKFKIQTIHQEQDYQQFIQEEYKKFALPKDQELEELKLNHIDIEIQGSNKEQLMYSKKEKFDFACQTEIENIQEQKSENFKQIQTKNSLIQIKEQIDRSNNFENKRDQNQQILSNGQINTSSQQLINSKQNENQTTQNTGEQQPQNEQLIKKQIQQSSNQINKNLKTSKQKNFDQIIDKKGNLKMKLKRFKLILFEDGIKQQSKKNQRLEEDYQNSLDNNENRKLSISEQSYPIIKYNQQIGLNDKDILLKSNLFLTSSIINAYSNYLQAKDEHYYFSLNKDERIKHKRLFIFNSDFLTNCNLELYHKNNEKAFYLILQYLQDFKVIQYQFWLIYQKIAFIVNSKNIHWYLAVIDFKDGCLKIYDSLPKHPNYYNSLNNLLSSLFSKLSQQIVQFVIFVCPTWNKQQDHYSCGYHTCIALEYLSQYVANRECLSLEEIKNILKKLLINEENQHNQYLNQ</sequence>